<dbReference type="AlphaFoldDB" id="A0A9D4J3U6"/>
<gene>
    <name evidence="2" type="ORF">DPMN_147925</name>
</gene>
<dbReference type="EMBL" id="JAIWYP010000007">
    <property type="protein sequence ID" value="KAH3794392.1"/>
    <property type="molecule type" value="Genomic_DNA"/>
</dbReference>
<accession>A0A9D4J3U6</accession>
<protein>
    <submittedName>
        <fullName evidence="2">Uncharacterized protein</fullName>
    </submittedName>
</protein>
<reference evidence="2" key="1">
    <citation type="journal article" date="2019" name="bioRxiv">
        <title>The Genome of the Zebra Mussel, Dreissena polymorpha: A Resource for Invasive Species Research.</title>
        <authorList>
            <person name="McCartney M.A."/>
            <person name="Auch B."/>
            <person name="Kono T."/>
            <person name="Mallez S."/>
            <person name="Zhang Y."/>
            <person name="Obille A."/>
            <person name="Becker A."/>
            <person name="Abrahante J.E."/>
            <person name="Garbe J."/>
            <person name="Badalamenti J.P."/>
            <person name="Herman A."/>
            <person name="Mangelson H."/>
            <person name="Liachko I."/>
            <person name="Sullivan S."/>
            <person name="Sone E.D."/>
            <person name="Koren S."/>
            <person name="Silverstein K.A.T."/>
            <person name="Beckman K.B."/>
            <person name="Gohl D.M."/>
        </authorList>
    </citation>
    <scope>NUCLEOTIDE SEQUENCE</scope>
    <source>
        <strain evidence="2">Duluth1</strain>
        <tissue evidence="2">Whole animal</tissue>
    </source>
</reference>
<reference evidence="2" key="2">
    <citation type="submission" date="2020-11" db="EMBL/GenBank/DDBJ databases">
        <authorList>
            <person name="McCartney M.A."/>
            <person name="Auch B."/>
            <person name="Kono T."/>
            <person name="Mallez S."/>
            <person name="Becker A."/>
            <person name="Gohl D.M."/>
            <person name="Silverstein K.A.T."/>
            <person name="Koren S."/>
            <person name="Bechman K.B."/>
            <person name="Herman A."/>
            <person name="Abrahante J.E."/>
            <person name="Garbe J."/>
        </authorList>
    </citation>
    <scope>NUCLEOTIDE SEQUENCE</scope>
    <source>
        <strain evidence="2">Duluth1</strain>
        <tissue evidence="2">Whole animal</tissue>
    </source>
</reference>
<evidence type="ECO:0000313" key="2">
    <source>
        <dbReference type="EMBL" id="KAH3794392.1"/>
    </source>
</evidence>
<sequence length="95" mass="10448">MQPQARKDPINIKIHTTPIHTAPGRLPSAVAGRIASQKAALLEIRPQVFLGRLRQRVQRQTGAAHRDPGHELERRLGNSDTAPYMTGTTTTATTF</sequence>
<organism evidence="2 3">
    <name type="scientific">Dreissena polymorpha</name>
    <name type="common">Zebra mussel</name>
    <name type="synonym">Mytilus polymorpha</name>
    <dbReference type="NCBI Taxonomy" id="45954"/>
    <lineage>
        <taxon>Eukaryota</taxon>
        <taxon>Metazoa</taxon>
        <taxon>Spiralia</taxon>
        <taxon>Lophotrochozoa</taxon>
        <taxon>Mollusca</taxon>
        <taxon>Bivalvia</taxon>
        <taxon>Autobranchia</taxon>
        <taxon>Heteroconchia</taxon>
        <taxon>Euheterodonta</taxon>
        <taxon>Imparidentia</taxon>
        <taxon>Neoheterodontei</taxon>
        <taxon>Myida</taxon>
        <taxon>Dreissenoidea</taxon>
        <taxon>Dreissenidae</taxon>
        <taxon>Dreissena</taxon>
    </lineage>
</organism>
<proteinExistence type="predicted"/>
<comment type="caution">
    <text evidence="2">The sequence shown here is derived from an EMBL/GenBank/DDBJ whole genome shotgun (WGS) entry which is preliminary data.</text>
</comment>
<name>A0A9D4J3U6_DREPO</name>
<feature type="compositionally biased region" description="Low complexity" evidence="1">
    <location>
        <begin position="86"/>
        <end position="95"/>
    </location>
</feature>
<evidence type="ECO:0000256" key="1">
    <source>
        <dbReference type="SAM" id="MobiDB-lite"/>
    </source>
</evidence>
<feature type="region of interest" description="Disordered" evidence="1">
    <location>
        <begin position="59"/>
        <end position="95"/>
    </location>
</feature>
<evidence type="ECO:0000313" key="3">
    <source>
        <dbReference type="Proteomes" id="UP000828390"/>
    </source>
</evidence>
<dbReference type="Proteomes" id="UP000828390">
    <property type="component" value="Unassembled WGS sequence"/>
</dbReference>
<keyword evidence="3" id="KW-1185">Reference proteome</keyword>
<feature type="compositionally biased region" description="Basic and acidic residues" evidence="1">
    <location>
        <begin position="64"/>
        <end position="77"/>
    </location>
</feature>